<organism evidence="7 8">
    <name type="scientific">Aplysia californica</name>
    <name type="common">California sea hare</name>
    <dbReference type="NCBI Taxonomy" id="6500"/>
    <lineage>
        <taxon>Eukaryota</taxon>
        <taxon>Metazoa</taxon>
        <taxon>Spiralia</taxon>
        <taxon>Lophotrochozoa</taxon>
        <taxon>Mollusca</taxon>
        <taxon>Gastropoda</taxon>
        <taxon>Heterobranchia</taxon>
        <taxon>Euthyneura</taxon>
        <taxon>Tectipleura</taxon>
        <taxon>Aplysiida</taxon>
        <taxon>Aplysioidea</taxon>
        <taxon>Aplysiidae</taxon>
        <taxon>Aplysia</taxon>
    </lineage>
</organism>
<feature type="transmembrane region" description="Helical" evidence="6">
    <location>
        <begin position="46"/>
        <end position="67"/>
    </location>
</feature>
<feature type="transmembrane region" description="Helical" evidence="6">
    <location>
        <begin position="551"/>
        <end position="571"/>
    </location>
</feature>
<sequence length="777" mass="85381">MTSLKVKKRLMYTVFAFIFLCGGIEYAVILPTLWLYLHNEYGVPEYMLGLVLSAYSVAAALASPVTGRVSDRTRNSKRIFIVCTLFELGGSFLYFADVSVAMCLVSRFISGLGAGSEAIVFAEVSRYTSEKERTGILSKLAAIRQIALLMGPGFNIFLREADFTIGPFKVNKYTSPGGFLVGIWTFLLVLILLLYYEPAQVYTQEMEESRATAVSDVEKVAWPKRQISCSGGIDEPNNHHNVAHEEIPDERKVPPQYANGGSAVNSTHSVTTHPTERTEQKGTDRQVSPSRVVDEDADMVWDGNGTDTYSNAHPYGKNGEEDQRCFPSLHQRHDDLQGSEREPAGLPAKSDPPQVGEMESEDPSQIEFPETSALGTSIDLMMSAENFISDSLLSASEREADATGSNEGEENKEGGKGAEQEGGINLVFDEHHFGAEEEEDEGRYDSRGGYAVVFSGPRSAADDERTRLLGRQTSAVRGLSNEPYIHRSTQVLDDPLIREGRLGFFCNEYIRDEVVAVIYVIFCTMFSQVCVETMVTPLSLKYLDFGELENSLMYCACGVEIIIVFVLVSVFSRCVCDRNMIIFGAFMNLASNCWLIWFVPEAEPHNRDGNLLFFSIPVFLDVLSLPFLFVCSTSLFSKLTRKETQGLSQGLRRTVVGLGTVLAPLWGSSTVNSPHILFGVLVALQGLALLLLLGSFTKLKGWRESLKDRENPALATESAQTVPASARSASAGHSVQRQNSYGSIQQQRPLVTEASYQSLSAAALEDAGRQPTPPAAV</sequence>
<feature type="transmembrane region" description="Helical" evidence="6">
    <location>
        <begin position="178"/>
        <end position="196"/>
    </location>
</feature>
<evidence type="ECO:0000256" key="4">
    <source>
        <dbReference type="ARBA" id="ARBA00023136"/>
    </source>
</evidence>
<evidence type="ECO:0000256" key="5">
    <source>
        <dbReference type="SAM" id="MobiDB-lite"/>
    </source>
</evidence>
<keyword evidence="7" id="KW-1185">Reference proteome</keyword>
<comment type="subcellular location">
    <subcellularLocation>
        <location evidence="1">Membrane</location>
        <topology evidence="1">Multi-pass membrane protein</topology>
    </subcellularLocation>
</comment>
<evidence type="ECO:0000256" key="6">
    <source>
        <dbReference type="SAM" id="Phobius"/>
    </source>
</evidence>
<feature type="transmembrane region" description="Helical" evidence="6">
    <location>
        <begin position="580"/>
        <end position="599"/>
    </location>
</feature>
<feature type="transmembrane region" description="Helical" evidence="6">
    <location>
        <begin position="79"/>
        <end position="96"/>
    </location>
</feature>
<feature type="region of interest" description="Disordered" evidence="5">
    <location>
        <begin position="396"/>
        <end position="423"/>
    </location>
</feature>
<protein>
    <submittedName>
        <fullName evidence="8 9">Uncharacterized protein LOC101859427</fullName>
    </submittedName>
</protein>
<evidence type="ECO:0000313" key="8">
    <source>
        <dbReference type="RefSeq" id="XP_005104218.1"/>
    </source>
</evidence>
<gene>
    <name evidence="8 9" type="primary">LOC101859427</name>
</gene>
<dbReference type="PANTHER" id="PTHR23510:SF16">
    <property type="entry name" value="MAJOR FACILITATOR SUPERFAMILY (MFS) PROFILE DOMAIN-CONTAINING PROTEIN"/>
    <property type="match status" value="1"/>
</dbReference>
<dbReference type="RefSeq" id="XP_035827159.1">
    <property type="nucleotide sequence ID" value="XM_035971266.1"/>
</dbReference>
<feature type="compositionally biased region" description="Polar residues" evidence="5">
    <location>
        <begin position="262"/>
        <end position="273"/>
    </location>
</feature>
<dbReference type="PANTHER" id="PTHR23510">
    <property type="entry name" value="INNER MEMBRANE TRANSPORT PROTEIN YAJR"/>
    <property type="match status" value="1"/>
</dbReference>
<feature type="transmembrane region" description="Helical" evidence="6">
    <location>
        <begin position="514"/>
        <end position="531"/>
    </location>
</feature>
<keyword evidence="2 6" id="KW-0812">Transmembrane</keyword>
<proteinExistence type="predicted"/>
<feature type="compositionally biased region" description="Basic and acidic residues" evidence="5">
    <location>
        <begin position="409"/>
        <end position="419"/>
    </location>
</feature>
<evidence type="ECO:0000256" key="2">
    <source>
        <dbReference type="ARBA" id="ARBA00022692"/>
    </source>
</evidence>
<feature type="transmembrane region" description="Helical" evidence="6">
    <location>
        <begin position="675"/>
        <end position="697"/>
    </location>
</feature>
<dbReference type="Pfam" id="PF07690">
    <property type="entry name" value="MFS_1"/>
    <property type="match status" value="1"/>
</dbReference>
<keyword evidence="3 6" id="KW-1133">Transmembrane helix</keyword>
<feature type="region of interest" description="Disordered" evidence="5">
    <location>
        <begin position="710"/>
        <end position="749"/>
    </location>
</feature>
<name>A0ABM0JY12_APLCA</name>
<feature type="compositionally biased region" description="Basic and acidic residues" evidence="5">
    <location>
        <begin position="331"/>
        <end position="343"/>
    </location>
</feature>
<dbReference type="InterPro" id="IPR051068">
    <property type="entry name" value="MFS_Domain-Containing_Protein"/>
</dbReference>
<feature type="compositionally biased region" description="Basic and acidic residues" evidence="5">
    <location>
        <begin position="274"/>
        <end position="284"/>
    </location>
</feature>
<dbReference type="RefSeq" id="XP_005104218.1">
    <property type="nucleotide sequence ID" value="XM_005104161.3"/>
</dbReference>
<dbReference type="InterPro" id="IPR036259">
    <property type="entry name" value="MFS_trans_sf"/>
</dbReference>
<keyword evidence="4 6" id="KW-0472">Membrane</keyword>
<accession>A0ABM0JY12</accession>
<feature type="transmembrane region" description="Helical" evidence="6">
    <location>
        <begin position="611"/>
        <end position="630"/>
    </location>
</feature>
<feature type="compositionally biased region" description="Polar residues" evidence="5">
    <location>
        <begin position="717"/>
        <end position="749"/>
    </location>
</feature>
<feature type="transmembrane region" description="Helical" evidence="6">
    <location>
        <begin position="12"/>
        <end position="34"/>
    </location>
</feature>
<feature type="transmembrane region" description="Helical" evidence="6">
    <location>
        <begin position="651"/>
        <end position="669"/>
    </location>
</feature>
<evidence type="ECO:0000256" key="1">
    <source>
        <dbReference type="ARBA" id="ARBA00004141"/>
    </source>
</evidence>
<evidence type="ECO:0000313" key="9">
    <source>
        <dbReference type="RefSeq" id="XP_035827159.1"/>
    </source>
</evidence>
<dbReference type="Gene3D" id="1.20.1250.20">
    <property type="entry name" value="MFS general substrate transporter like domains"/>
    <property type="match status" value="2"/>
</dbReference>
<evidence type="ECO:0000256" key="3">
    <source>
        <dbReference type="ARBA" id="ARBA00022989"/>
    </source>
</evidence>
<dbReference type="Proteomes" id="UP000694888">
    <property type="component" value="Unplaced"/>
</dbReference>
<evidence type="ECO:0000313" key="7">
    <source>
        <dbReference type="Proteomes" id="UP000694888"/>
    </source>
</evidence>
<dbReference type="GeneID" id="101859427"/>
<reference evidence="8 9" key="1">
    <citation type="submission" date="2025-05" db="UniProtKB">
        <authorList>
            <consortium name="RefSeq"/>
        </authorList>
    </citation>
    <scope>IDENTIFICATION</scope>
</reference>
<feature type="region of interest" description="Disordered" evidence="5">
    <location>
        <begin position="228"/>
        <end position="368"/>
    </location>
</feature>
<dbReference type="InterPro" id="IPR011701">
    <property type="entry name" value="MFS"/>
</dbReference>
<feature type="compositionally biased region" description="Basic and acidic residues" evidence="5">
    <location>
        <begin position="236"/>
        <end position="253"/>
    </location>
</feature>
<dbReference type="SUPFAM" id="SSF103473">
    <property type="entry name" value="MFS general substrate transporter"/>
    <property type="match status" value="1"/>
</dbReference>